<dbReference type="EMBL" id="JAASRN010000007">
    <property type="protein sequence ID" value="NIK74786.1"/>
    <property type="molecule type" value="Genomic_DNA"/>
</dbReference>
<gene>
    <name evidence="2" type="ORF">FHS56_002319</name>
</gene>
<accession>A0A846MT63</accession>
<evidence type="ECO:0000256" key="1">
    <source>
        <dbReference type="SAM" id="Phobius"/>
    </source>
</evidence>
<dbReference type="Pfam" id="PF04977">
    <property type="entry name" value="DivIC"/>
    <property type="match status" value="1"/>
</dbReference>
<feature type="transmembrane region" description="Helical" evidence="1">
    <location>
        <begin position="12"/>
        <end position="30"/>
    </location>
</feature>
<evidence type="ECO:0000313" key="2">
    <source>
        <dbReference type="EMBL" id="NIK74786.1"/>
    </source>
</evidence>
<sequence length="98" mass="12103">MRRRLLTLVGNFYVLVGGIFALWMLFFDSNDLITQWKRKREIERLQQQRQYYLEAIELIKEERRALENDPALLEKFAREKYYMHRSQEDVFILQSEKE</sequence>
<keyword evidence="3" id="KW-1185">Reference proteome</keyword>
<keyword evidence="2" id="KW-0131">Cell cycle</keyword>
<dbReference type="InterPro" id="IPR007060">
    <property type="entry name" value="FtsL/DivIC"/>
</dbReference>
<organism evidence="2 3">
    <name type="scientific">Thermonema lapsum</name>
    <dbReference type="NCBI Taxonomy" id="28195"/>
    <lineage>
        <taxon>Bacteria</taxon>
        <taxon>Pseudomonadati</taxon>
        <taxon>Bacteroidota</taxon>
        <taxon>Cytophagia</taxon>
        <taxon>Cytophagales</taxon>
        <taxon>Thermonemataceae</taxon>
        <taxon>Thermonema</taxon>
    </lineage>
</organism>
<dbReference type="GO" id="GO:0051301">
    <property type="term" value="P:cell division"/>
    <property type="evidence" value="ECO:0007669"/>
    <property type="project" value="UniProtKB-KW"/>
</dbReference>
<protein>
    <submittedName>
        <fullName evidence="2">Cell division protein FtsB</fullName>
    </submittedName>
</protein>
<dbReference type="Proteomes" id="UP000537126">
    <property type="component" value="Unassembled WGS sequence"/>
</dbReference>
<keyword evidence="1" id="KW-0472">Membrane</keyword>
<name>A0A846MT63_9BACT</name>
<comment type="caution">
    <text evidence="2">The sequence shown here is derived from an EMBL/GenBank/DDBJ whole genome shotgun (WGS) entry which is preliminary data.</text>
</comment>
<dbReference type="RefSeq" id="WP_166920897.1">
    <property type="nucleotide sequence ID" value="NZ_JAASRN010000007.1"/>
</dbReference>
<keyword evidence="1" id="KW-0812">Transmembrane</keyword>
<proteinExistence type="predicted"/>
<dbReference type="AlphaFoldDB" id="A0A846MT63"/>
<reference evidence="2 3" key="1">
    <citation type="submission" date="2020-03" db="EMBL/GenBank/DDBJ databases">
        <title>Genomic Encyclopedia of Type Strains, Phase IV (KMG-IV): sequencing the most valuable type-strain genomes for metagenomic binning, comparative biology and taxonomic classification.</title>
        <authorList>
            <person name="Goeker M."/>
        </authorList>
    </citation>
    <scope>NUCLEOTIDE SEQUENCE [LARGE SCALE GENOMIC DNA]</scope>
    <source>
        <strain evidence="2 3">DSM 5718</strain>
    </source>
</reference>
<keyword evidence="1" id="KW-1133">Transmembrane helix</keyword>
<keyword evidence="2" id="KW-0132">Cell division</keyword>
<evidence type="ECO:0000313" key="3">
    <source>
        <dbReference type="Proteomes" id="UP000537126"/>
    </source>
</evidence>